<feature type="compositionally biased region" description="Basic and acidic residues" evidence="1">
    <location>
        <begin position="13"/>
        <end position="22"/>
    </location>
</feature>
<gene>
    <name evidence="2" type="ORF">H257_09221</name>
</gene>
<protein>
    <submittedName>
        <fullName evidence="2">Uncharacterized protein</fullName>
    </submittedName>
</protein>
<reference evidence="2" key="1">
    <citation type="submission" date="2013-12" db="EMBL/GenBank/DDBJ databases">
        <title>The Genome Sequence of Aphanomyces astaci APO3.</title>
        <authorList>
            <consortium name="The Broad Institute Genomics Platform"/>
            <person name="Russ C."/>
            <person name="Tyler B."/>
            <person name="van West P."/>
            <person name="Dieguez-Uribeondo J."/>
            <person name="Young S.K."/>
            <person name="Zeng Q."/>
            <person name="Gargeya S."/>
            <person name="Fitzgerald M."/>
            <person name="Abouelleil A."/>
            <person name="Alvarado L."/>
            <person name="Chapman S.B."/>
            <person name="Gainer-Dewar J."/>
            <person name="Goldberg J."/>
            <person name="Griggs A."/>
            <person name="Gujja S."/>
            <person name="Hansen M."/>
            <person name="Howarth C."/>
            <person name="Imamovic A."/>
            <person name="Ireland A."/>
            <person name="Larimer J."/>
            <person name="McCowan C."/>
            <person name="Murphy C."/>
            <person name="Pearson M."/>
            <person name="Poon T.W."/>
            <person name="Priest M."/>
            <person name="Roberts A."/>
            <person name="Saif S."/>
            <person name="Shea T."/>
            <person name="Sykes S."/>
            <person name="Wortman J."/>
            <person name="Nusbaum C."/>
            <person name="Birren B."/>
        </authorList>
    </citation>
    <scope>NUCLEOTIDE SEQUENCE [LARGE SCALE GENOMIC DNA]</scope>
    <source>
        <strain evidence="2">APO3</strain>
    </source>
</reference>
<dbReference type="AlphaFoldDB" id="W4GBU6"/>
<dbReference type="RefSeq" id="XP_009833673.1">
    <property type="nucleotide sequence ID" value="XM_009835371.1"/>
</dbReference>
<evidence type="ECO:0000256" key="1">
    <source>
        <dbReference type="SAM" id="MobiDB-lite"/>
    </source>
</evidence>
<dbReference type="GeneID" id="20811217"/>
<organism evidence="2">
    <name type="scientific">Aphanomyces astaci</name>
    <name type="common">Crayfish plague agent</name>
    <dbReference type="NCBI Taxonomy" id="112090"/>
    <lineage>
        <taxon>Eukaryota</taxon>
        <taxon>Sar</taxon>
        <taxon>Stramenopiles</taxon>
        <taxon>Oomycota</taxon>
        <taxon>Saprolegniomycetes</taxon>
        <taxon>Saprolegniales</taxon>
        <taxon>Verrucalvaceae</taxon>
        <taxon>Aphanomyces</taxon>
    </lineage>
</organism>
<dbReference type="EMBL" id="KI913135">
    <property type="protein sequence ID" value="ETV76761.1"/>
    <property type="molecule type" value="Genomic_DNA"/>
</dbReference>
<accession>W4GBU6</accession>
<sequence length="131" mass="14777">MEWGGRDAAGAGDGRRAGDGCKGDGAGEGGDGAWWRLRRWHVMHGHPQRRGVGCYREYFDCWCLGCAEIDRLLICGPADCGLAEDNECVWVSGHDRGRCYRRRHDDGKLRDVEHGRLEWHVKKSTCGHHIF</sequence>
<name>W4GBU6_APHAT</name>
<evidence type="ECO:0000313" key="2">
    <source>
        <dbReference type="EMBL" id="ETV76761.1"/>
    </source>
</evidence>
<dbReference type="VEuPathDB" id="FungiDB:H257_09221"/>
<feature type="compositionally biased region" description="Low complexity" evidence="1">
    <location>
        <begin position="1"/>
        <end position="10"/>
    </location>
</feature>
<feature type="region of interest" description="Disordered" evidence="1">
    <location>
        <begin position="1"/>
        <end position="24"/>
    </location>
</feature>
<proteinExistence type="predicted"/>